<evidence type="ECO:0000313" key="1">
    <source>
        <dbReference type="EMBL" id="MCI35865.1"/>
    </source>
</evidence>
<protein>
    <submittedName>
        <fullName evidence="1">Uncharacterized protein</fullName>
    </submittedName>
</protein>
<dbReference type="EMBL" id="LXQA010227863">
    <property type="protein sequence ID" value="MCI35865.1"/>
    <property type="molecule type" value="Genomic_DNA"/>
</dbReference>
<keyword evidence="2" id="KW-1185">Reference proteome</keyword>
<feature type="non-terminal residue" evidence="1">
    <location>
        <position position="83"/>
    </location>
</feature>
<comment type="caution">
    <text evidence="1">The sequence shown here is derived from an EMBL/GenBank/DDBJ whole genome shotgun (WGS) entry which is preliminary data.</text>
</comment>
<sequence length="83" mass="9759">MTYRQQFPPAPFFPLYPTREAWQEHVRVDRLDYDATMARNTTTWEEQFGAYEKQMKANEDARAAAPTPLFSMDDFGYQVDDQG</sequence>
<name>A0A392RJT2_9FABA</name>
<accession>A0A392RJT2</accession>
<proteinExistence type="predicted"/>
<dbReference type="Proteomes" id="UP000265520">
    <property type="component" value="Unassembled WGS sequence"/>
</dbReference>
<evidence type="ECO:0000313" key="2">
    <source>
        <dbReference type="Proteomes" id="UP000265520"/>
    </source>
</evidence>
<organism evidence="1 2">
    <name type="scientific">Trifolium medium</name>
    <dbReference type="NCBI Taxonomy" id="97028"/>
    <lineage>
        <taxon>Eukaryota</taxon>
        <taxon>Viridiplantae</taxon>
        <taxon>Streptophyta</taxon>
        <taxon>Embryophyta</taxon>
        <taxon>Tracheophyta</taxon>
        <taxon>Spermatophyta</taxon>
        <taxon>Magnoliopsida</taxon>
        <taxon>eudicotyledons</taxon>
        <taxon>Gunneridae</taxon>
        <taxon>Pentapetalae</taxon>
        <taxon>rosids</taxon>
        <taxon>fabids</taxon>
        <taxon>Fabales</taxon>
        <taxon>Fabaceae</taxon>
        <taxon>Papilionoideae</taxon>
        <taxon>50 kb inversion clade</taxon>
        <taxon>NPAAA clade</taxon>
        <taxon>Hologalegina</taxon>
        <taxon>IRL clade</taxon>
        <taxon>Trifolieae</taxon>
        <taxon>Trifolium</taxon>
    </lineage>
</organism>
<dbReference type="AlphaFoldDB" id="A0A392RJT2"/>
<reference evidence="1 2" key="1">
    <citation type="journal article" date="2018" name="Front. Plant Sci.">
        <title>Red Clover (Trifolium pratense) and Zigzag Clover (T. medium) - A Picture of Genomic Similarities and Differences.</title>
        <authorList>
            <person name="Dluhosova J."/>
            <person name="Istvanek J."/>
            <person name="Nedelnik J."/>
            <person name="Repkova J."/>
        </authorList>
    </citation>
    <scope>NUCLEOTIDE SEQUENCE [LARGE SCALE GENOMIC DNA]</scope>
    <source>
        <strain evidence="2">cv. 10/8</strain>
        <tissue evidence="1">Leaf</tissue>
    </source>
</reference>